<dbReference type="GO" id="GO:0006508">
    <property type="term" value="P:proteolysis"/>
    <property type="evidence" value="ECO:0007669"/>
    <property type="project" value="UniProtKB-KW"/>
</dbReference>
<feature type="active site" description="Charge relay system" evidence="6 7">
    <location>
        <position position="175"/>
    </location>
</feature>
<gene>
    <name evidence="11" type="ORF">PoMZ_02471</name>
</gene>
<dbReference type="AlphaFoldDB" id="A0A4P7NBE4"/>
<accession>A0A4P7NBE4</accession>
<evidence type="ECO:0000256" key="7">
    <source>
        <dbReference type="PROSITE-ProRule" id="PRU01240"/>
    </source>
</evidence>
<feature type="domain" description="Peptidase S8/S53" evidence="9">
    <location>
        <begin position="166"/>
        <end position="600"/>
    </location>
</feature>
<feature type="signal peptide" evidence="8">
    <location>
        <begin position="1"/>
        <end position="23"/>
    </location>
</feature>
<dbReference type="EMBL" id="CP034205">
    <property type="protein sequence ID" value="QBZ57544.1"/>
    <property type="molecule type" value="Genomic_DNA"/>
</dbReference>
<evidence type="ECO:0000256" key="2">
    <source>
        <dbReference type="ARBA" id="ARBA00022670"/>
    </source>
</evidence>
<dbReference type="Pfam" id="PF00082">
    <property type="entry name" value="Peptidase_S8"/>
    <property type="match status" value="1"/>
</dbReference>
<protein>
    <recommendedName>
        <fullName evidence="13">Minor extracellular protease vpr</fullName>
    </recommendedName>
</protein>
<dbReference type="InterPro" id="IPR050131">
    <property type="entry name" value="Peptidase_S8_subtilisin-like"/>
</dbReference>
<keyword evidence="2 7" id="KW-0645">Protease</keyword>
<feature type="domain" description="C5a peptidase/Subtilisin-like protease SBT2-like Fn3-like" evidence="10">
    <location>
        <begin position="631"/>
        <end position="745"/>
    </location>
</feature>
<dbReference type="PROSITE" id="PS00138">
    <property type="entry name" value="SUBTILASE_SER"/>
    <property type="match status" value="1"/>
</dbReference>
<evidence type="ECO:0000259" key="9">
    <source>
        <dbReference type="Pfam" id="PF00082"/>
    </source>
</evidence>
<comment type="similarity">
    <text evidence="1 7">Belongs to the peptidase S8 family.</text>
</comment>
<dbReference type="PROSITE" id="PS00137">
    <property type="entry name" value="SUBTILASE_HIS"/>
    <property type="match status" value="1"/>
</dbReference>
<evidence type="ECO:0000256" key="8">
    <source>
        <dbReference type="SAM" id="SignalP"/>
    </source>
</evidence>
<evidence type="ECO:0000313" key="11">
    <source>
        <dbReference type="EMBL" id="QBZ57544.1"/>
    </source>
</evidence>
<dbReference type="GO" id="GO:0004252">
    <property type="term" value="F:serine-type endopeptidase activity"/>
    <property type="evidence" value="ECO:0007669"/>
    <property type="project" value="UniProtKB-UniRule"/>
</dbReference>
<feature type="active site" description="Charge relay system" evidence="6 7">
    <location>
        <position position="228"/>
    </location>
</feature>
<keyword evidence="3 8" id="KW-0732">Signal</keyword>
<dbReference type="Gene3D" id="3.40.50.200">
    <property type="entry name" value="Peptidase S8/S53 domain"/>
    <property type="match status" value="2"/>
</dbReference>
<evidence type="ECO:0008006" key="13">
    <source>
        <dbReference type="Google" id="ProtNLM"/>
    </source>
</evidence>
<evidence type="ECO:0000313" key="12">
    <source>
        <dbReference type="Proteomes" id="UP000294847"/>
    </source>
</evidence>
<dbReference type="InterPro" id="IPR015500">
    <property type="entry name" value="Peptidase_S8_subtilisin-rel"/>
</dbReference>
<dbReference type="PANTHER" id="PTHR43806">
    <property type="entry name" value="PEPTIDASE S8"/>
    <property type="match status" value="1"/>
</dbReference>
<dbReference type="GO" id="GO:0016020">
    <property type="term" value="C:membrane"/>
    <property type="evidence" value="ECO:0007669"/>
    <property type="project" value="InterPro"/>
</dbReference>
<feature type="active site" description="Charge relay system" evidence="6 7">
    <location>
        <position position="563"/>
    </location>
</feature>
<evidence type="ECO:0000256" key="5">
    <source>
        <dbReference type="ARBA" id="ARBA00022825"/>
    </source>
</evidence>
<dbReference type="InterPro" id="IPR023828">
    <property type="entry name" value="Peptidase_S8_Ser-AS"/>
</dbReference>
<dbReference type="InterPro" id="IPR010435">
    <property type="entry name" value="C5a/SBT2-like_Fn3"/>
</dbReference>
<feature type="chain" id="PRO_5020419006" description="Minor extracellular protease vpr" evidence="8">
    <location>
        <begin position="24"/>
        <end position="902"/>
    </location>
</feature>
<dbReference type="PRINTS" id="PR00723">
    <property type="entry name" value="SUBTILISIN"/>
</dbReference>
<dbReference type="PANTHER" id="PTHR43806:SF66">
    <property type="entry name" value="SERIN ENDOPEPTIDASE"/>
    <property type="match status" value="1"/>
</dbReference>
<keyword evidence="4 7" id="KW-0378">Hydrolase</keyword>
<name>A0A4P7NBE4_PYROR</name>
<proteinExistence type="inferred from homology"/>
<dbReference type="Pfam" id="PF06280">
    <property type="entry name" value="fn3_5"/>
    <property type="match status" value="1"/>
</dbReference>
<dbReference type="SUPFAM" id="SSF52743">
    <property type="entry name" value="Subtilisin-like"/>
    <property type="match status" value="1"/>
</dbReference>
<evidence type="ECO:0000256" key="4">
    <source>
        <dbReference type="ARBA" id="ARBA00022801"/>
    </source>
</evidence>
<evidence type="ECO:0000256" key="1">
    <source>
        <dbReference type="ARBA" id="ARBA00011073"/>
    </source>
</evidence>
<dbReference type="InterPro" id="IPR022398">
    <property type="entry name" value="Peptidase_S8_His-AS"/>
</dbReference>
<organism evidence="11 12">
    <name type="scientific">Pyricularia oryzae</name>
    <name type="common">Rice blast fungus</name>
    <name type="synonym">Magnaporthe oryzae</name>
    <dbReference type="NCBI Taxonomy" id="318829"/>
    <lineage>
        <taxon>Eukaryota</taxon>
        <taxon>Fungi</taxon>
        <taxon>Dikarya</taxon>
        <taxon>Ascomycota</taxon>
        <taxon>Pezizomycotina</taxon>
        <taxon>Sordariomycetes</taxon>
        <taxon>Sordariomycetidae</taxon>
        <taxon>Magnaporthales</taxon>
        <taxon>Pyriculariaceae</taxon>
        <taxon>Pyricularia</taxon>
    </lineage>
</organism>
<dbReference type="PROSITE" id="PS51892">
    <property type="entry name" value="SUBTILASE"/>
    <property type="match status" value="1"/>
</dbReference>
<keyword evidence="5 7" id="KW-0720">Serine protease</keyword>
<dbReference type="Proteomes" id="UP000294847">
    <property type="component" value="Chromosome 2"/>
</dbReference>
<evidence type="ECO:0000259" key="10">
    <source>
        <dbReference type="Pfam" id="PF06280"/>
    </source>
</evidence>
<reference evidence="11 12" key="1">
    <citation type="journal article" date="2019" name="Mol. Biol. Evol.">
        <title>Blast fungal genomes show frequent chromosomal changes, gene gains and losses, and effector gene turnover.</title>
        <authorList>
            <person name="Gomez Luciano L.B."/>
            <person name="Jason Tsai I."/>
            <person name="Chuma I."/>
            <person name="Tosa Y."/>
            <person name="Chen Y.H."/>
            <person name="Li J.Y."/>
            <person name="Li M.Y."/>
            <person name="Jade Lu M.Y."/>
            <person name="Nakayashiki H."/>
            <person name="Li W.H."/>
        </authorList>
    </citation>
    <scope>NUCLEOTIDE SEQUENCE [LARGE SCALE GENOMIC DNA]</scope>
    <source>
        <strain evidence="11">MZ5-1-6</strain>
    </source>
</reference>
<dbReference type="InterPro" id="IPR036852">
    <property type="entry name" value="Peptidase_S8/S53_dom_sf"/>
</dbReference>
<dbReference type="InterPro" id="IPR000209">
    <property type="entry name" value="Peptidase_S8/S53_dom"/>
</dbReference>
<evidence type="ECO:0000256" key="6">
    <source>
        <dbReference type="PIRSR" id="PIRSR615500-1"/>
    </source>
</evidence>
<evidence type="ECO:0000256" key="3">
    <source>
        <dbReference type="ARBA" id="ARBA00022729"/>
    </source>
</evidence>
<sequence length="902" mass="93486">MVRTIGAFALAGILSLVATAAHAQVPINRHSRRASQNDATVVRGVYMVELEDGVTPDQLTNTLGAANVTVHIRQTLNSRIFKGVSLDLVGAGDDSSAAEGRLRAAPGVKQIWPVRAVSTPKSDVQSFHPLGPSTRHRATRRAAANDTYYPHVMAQVDRLHDAGITGAGVRLAVVDTGVDYTNAILGGCLGGGCVVTHGWDAVGVDSLLGASGAVAPVPDDDPMDCAGHGTHVAGIVTALPSEFGFLGAAPGVSLGAYRVMDCAGFGTEETIAAGMLRAFDDGNHILTLSVSVPGGLPDSFVSMTAARIVEAGVPVFVAIANTGETGSLFDPVAPADARHVGSVSSFDPVQEPAVYAAAEYVIDDGEVEEFEWVPLLNGRYDMQGGADQQAFRLIDLNSFVVNGTVVGGCQAIPDSVPDLSGYLVLVERTPANLCLFRTQRENIKAKGADHIMFWASEDVIRGIVNDDLQTFMATTTPAPATEWRKALAAGSNVTVTLTTPTKSKPKVVWSTNNKTGGYVSSFSSWGPTLDLRPAPVFGGPGRSILSTYLHNGGQGVATLGGTSMAAPFVAASAALLLQAFNHTLDPQTLQTLLASTAIHSTGNPHPLQAGAGLVQLWDAAHTKGVLSAPSIAFNDSDHHVAEARLTLRNTDAAPAVYRLSHTAAATIYAMGPGADGLASMPLQLVDGPASISFAADSVSVPAGGEAEIVVRCAPPLGLEAARWPIYSGRVQLNGSNGDVLSVPYVGNAGSMRRAVVLTSDQVFVSPPLSAGAVVTLPGGSGSSSSGAMVVTAYPRLPTRVMRYDVVVPTGANGTGVVGPNGTTPWLGYKTFGQMMGSPQAVFAKGAAGSISFIGLMAGGRRLQEGRYSILVSALRLFGQPDRADVGDWQTVETVPFELRYGS</sequence>